<name>A0A1X1Z3Q4_MYCNO</name>
<dbReference type="EMBL" id="LQPI01000060">
    <property type="protein sequence ID" value="ORW18013.1"/>
    <property type="molecule type" value="Genomic_DNA"/>
</dbReference>
<dbReference type="Proteomes" id="UP000193108">
    <property type="component" value="Unassembled WGS sequence"/>
</dbReference>
<evidence type="ECO:0000256" key="6">
    <source>
        <dbReference type="ARBA" id="ARBA00023239"/>
    </source>
</evidence>
<evidence type="ECO:0000256" key="5">
    <source>
        <dbReference type="ARBA" id="ARBA00023098"/>
    </source>
</evidence>
<dbReference type="Pfam" id="PF00378">
    <property type="entry name" value="ECH_1"/>
    <property type="match status" value="1"/>
</dbReference>
<keyword evidence="4" id="KW-0276">Fatty acid metabolism</keyword>
<organism evidence="12 13">
    <name type="scientific">Mycolicibacter nonchromogenicus</name>
    <name type="common">Mycobacterium nonchromogenicum</name>
    <dbReference type="NCBI Taxonomy" id="1782"/>
    <lineage>
        <taxon>Bacteria</taxon>
        <taxon>Bacillati</taxon>
        <taxon>Actinomycetota</taxon>
        <taxon>Actinomycetes</taxon>
        <taxon>Mycobacteriales</taxon>
        <taxon>Mycobacteriaceae</taxon>
        <taxon>Mycolicibacter</taxon>
    </lineage>
</organism>
<gene>
    <name evidence="12" type="ORF">AWC18_16310</name>
</gene>
<dbReference type="NCBIfam" id="NF006100">
    <property type="entry name" value="PRK08252.1"/>
    <property type="match status" value="1"/>
</dbReference>
<evidence type="ECO:0000256" key="1">
    <source>
        <dbReference type="ARBA" id="ARBA00002994"/>
    </source>
</evidence>
<keyword evidence="5" id="KW-0443">Lipid metabolism</keyword>
<accession>A0A1X1Z3Q4</accession>
<evidence type="ECO:0000256" key="4">
    <source>
        <dbReference type="ARBA" id="ARBA00022832"/>
    </source>
</evidence>
<proteinExistence type="inferred from homology"/>
<reference evidence="12 13" key="1">
    <citation type="submission" date="2016-01" db="EMBL/GenBank/DDBJ databases">
        <title>The new phylogeny of the genus Mycobacterium.</title>
        <authorList>
            <person name="Tarcisio F."/>
            <person name="Conor M."/>
            <person name="Antonella G."/>
            <person name="Elisabetta G."/>
            <person name="Giulia F.S."/>
            <person name="Sara T."/>
            <person name="Anna F."/>
            <person name="Clotilde B."/>
            <person name="Roberto B."/>
            <person name="Veronica D.S."/>
            <person name="Fabio R."/>
            <person name="Monica P."/>
            <person name="Olivier J."/>
            <person name="Enrico T."/>
            <person name="Nicola S."/>
        </authorList>
    </citation>
    <scope>NUCLEOTIDE SEQUENCE [LARGE SCALE GENOMIC DNA]</scope>
    <source>
        <strain evidence="12 13">DSM 44164</strain>
    </source>
</reference>
<evidence type="ECO:0000256" key="8">
    <source>
        <dbReference type="ARBA" id="ARBA00023717"/>
    </source>
</evidence>
<evidence type="ECO:0000256" key="3">
    <source>
        <dbReference type="ARBA" id="ARBA00012076"/>
    </source>
</evidence>
<dbReference type="FunFam" id="3.90.226.10:FF:000009">
    <property type="entry name" value="Carnitinyl-CoA dehydratase"/>
    <property type="match status" value="1"/>
</dbReference>
<dbReference type="InterPro" id="IPR018376">
    <property type="entry name" value="Enoyl-CoA_hyd/isom_CS"/>
</dbReference>
<keyword evidence="6" id="KW-0456">Lyase</keyword>
<dbReference type="Gene3D" id="3.90.226.10">
    <property type="entry name" value="2-enoyl-CoA Hydratase, Chain A, domain 1"/>
    <property type="match status" value="1"/>
</dbReference>
<dbReference type="EC" id="4.2.1.17" evidence="3"/>
<dbReference type="PANTHER" id="PTHR11941:SF169">
    <property type="entry name" value="(7AS)-7A-METHYL-1,5-DIOXO-2,3,5,6,7,7A-HEXAHYDRO-1H-INDENE-CARBOXYL-COA HYDROLASE"/>
    <property type="match status" value="1"/>
</dbReference>
<comment type="caution">
    <text evidence="12">The sequence shown here is derived from an EMBL/GenBank/DDBJ whole genome shotgun (WGS) entry which is preliminary data.</text>
</comment>
<dbReference type="GO" id="GO:0006635">
    <property type="term" value="P:fatty acid beta-oxidation"/>
    <property type="evidence" value="ECO:0007669"/>
    <property type="project" value="TreeGrafter"/>
</dbReference>
<dbReference type="PROSITE" id="PS00166">
    <property type="entry name" value="ENOYL_COA_HYDRATASE"/>
    <property type="match status" value="1"/>
</dbReference>
<dbReference type="STRING" id="1782.AWC18_16310"/>
<dbReference type="InterPro" id="IPR029045">
    <property type="entry name" value="ClpP/crotonase-like_dom_sf"/>
</dbReference>
<comment type="function">
    <text evidence="1">Could possibly oxidize fatty acids using specific components.</text>
</comment>
<dbReference type="Gene3D" id="1.10.12.10">
    <property type="entry name" value="Lyase 2-enoyl-coa Hydratase, Chain A, domain 2"/>
    <property type="match status" value="1"/>
</dbReference>
<dbReference type="InterPro" id="IPR014748">
    <property type="entry name" value="Enoyl-CoA_hydra_C"/>
</dbReference>
<evidence type="ECO:0000256" key="7">
    <source>
        <dbReference type="ARBA" id="ARBA00023709"/>
    </source>
</evidence>
<evidence type="ECO:0000256" key="11">
    <source>
        <dbReference type="RuleBase" id="RU003707"/>
    </source>
</evidence>
<dbReference type="GO" id="GO:0004300">
    <property type="term" value="F:enoyl-CoA hydratase activity"/>
    <property type="evidence" value="ECO:0007669"/>
    <property type="project" value="UniProtKB-EC"/>
</dbReference>
<evidence type="ECO:0000313" key="13">
    <source>
        <dbReference type="Proteomes" id="UP000193108"/>
    </source>
</evidence>
<evidence type="ECO:0000256" key="2">
    <source>
        <dbReference type="ARBA" id="ARBA00005254"/>
    </source>
</evidence>
<evidence type="ECO:0000256" key="9">
    <source>
        <dbReference type="ARBA" id="ARBA00039456"/>
    </source>
</evidence>
<dbReference type="PANTHER" id="PTHR11941">
    <property type="entry name" value="ENOYL-COA HYDRATASE-RELATED"/>
    <property type="match status" value="1"/>
</dbReference>
<keyword evidence="13" id="KW-1185">Reference proteome</keyword>
<dbReference type="SUPFAM" id="SSF52096">
    <property type="entry name" value="ClpP/crotonase"/>
    <property type="match status" value="1"/>
</dbReference>
<dbReference type="InterPro" id="IPR001753">
    <property type="entry name" value="Enoyl-CoA_hydra/iso"/>
</dbReference>
<evidence type="ECO:0000313" key="12">
    <source>
        <dbReference type="EMBL" id="ORW18013.1"/>
    </source>
</evidence>
<dbReference type="RefSeq" id="WP_085139394.1">
    <property type="nucleotide sequence ID" value="NZ_LQPI01000060.1"/>
</dbReference>
<comment type="catalytic activity">
    <reaction evidence="8">
        <text>a 4-saturated-(3S)-3-hydroxyacyl-CoA = a (3E)-enoyl-CoA + H2O</text>
        <dbReference type="Rhea" id="RHEA:20724"/>
        <dbReference type="ChEBI" id="CHEBI:15377"/>
        <dbReference type="ChEBI" id="CHEBI:58521"/>
        <dbReference type="ChEBI" id="CHEBI:137480"/>
        <dbReference type="EC" id="4.2.1.17"/>
    </reaction>
</comment>
<comment type="similarity">
    <text evidence="2 11">Belongs to the enoyl-CoA hydratase/isomerase family.</text>
</comment>
<dbReference type="CDD" id="cd06558">
    <property type="entry name" value="crotonase-like"/>
    <property type="match status" value="1"/>
</dbReference>
<dbReference type="AlphaFoldDB" id="A0A1X1Z3Q4"/>
<evidence type="ECO:0000256" key="10">
    <source>
        <dbReference type="ARBA" id="ARBA00073436"/>
    </source>
</evidence>
<protein>
    <recommendedName>
        <fullName evidence="9">Probable enoyl-CoA hydratase EchA17</fullName>
        <ecNumber evidence="3">4.2.1.17</ecNumber>
    </recommendedName>
    <alternativeName>
        <fullName evidence="10">Probable enoyl-CoA hydratase echA17</fullName>
    </alternativeName>
</protein>
<comment type="catalytic activity">
    <reaction evidence="7">
        <text>a (3S)-3-hydroxyacyl-CoA = a (2E)-enoyl-CoA + H2O</text>
        <dbReference type="Rhea" id="RHEA:16105"/>
        <dbReference type="ChEBI" id="CHEBI:15377"/>
        <dbReference type="ChEBI" id="CHEBI:57318"/>
        <dbReference type="ChEBI" id="CHEBI:58856"/>
        <dbReference type="EC" id="4.2.1.17"/>
    </reaction>
</comment>
<sequence length="262" mass="27765">MSEGAVLLERRGNVLLVTINRPEARNAINGAVSKGVGDALAQAQADDEVRAVVLTGAGDKSFSAGADLKAIAARENIYHPDHPEWGFAGYVQHFIDKPTIAAVNGTALGGGTELALASDLVIAEERAQFGLPEVKRGLVAGAGGVFRIVDHLPRKVALELLYTGEPISAADAARWGLVNRVVEDGSALEAALELAERITVNAPLSVWATKRIAYGVDDGVVVDEVAAWARTGREFSKVLRSEDAKEGPRAFAEKRAPVWKAR</sequence>